<dbReference type="Gene3D" id="3.40.50.1400">
    <property type="match status" value="2"/>
</dbReference>
<dbReference type="GO" id="GO:0046872">
    <property type="term" value="F:metal ion binding"/>
    <property type="evidence" value="ECO:0007669"/>
    <property type="project" value="UniProtKB-KW"/>
</dbReference>
<dbReference type="PANTHER" id="PTHR33542">
    <property type="entry name" value="SIROHYDROCHLORIN FERROCHELATASE, CHLOROPLASTIC"/>
    <property type="match status" value="1"/>
</dbReference>
<dbReference type="PANTHER" id="PTHR33542:SF3">
    <property type="entry name" value="SIROHYDROCHLORIN FERROCHELATASE, CHLOROPLASTIC"/>
    <property type="match status" value="1"/>
</dbReference>
<keyword evidence="2 3" id="KW-0456">Lyase</keyword>
<dbReference type="EMBL" id="FITM01000092">
    <property type="protein sequence ID" value="CZB18600.1"/>
    <property type="molecule type" value="Genomic_DNA"/>
</dbReference>
<dbReference type="OrthoDB" id="9797895at2"/>
<evidence type="ECO:0000256" key="1">
    <source>
        <dbReference type="ARBA" id="ARBA00022723"/>
    </source>
</evidence>
<dbReference type="RefSeq" id="WP_081340177.1">
    <property type="nucleotide sequence ID" value="NZ_FITM01000092.1"/>
</dbReference>
<evidence type="ECO:0000256" key="2">
    <source>
        <dbReference type="ARBA" id="ARBA00023239"/>
    </source>
</evidence>
<evidence type="ECO:0000313" key="4">
    <source>
        <dbReference type="Proteomes" id="UP000182631"/>
    </source>
</evidence>
<dbReference type="Proteomes" id="UP000182631">
    <property type="component" value="Unassembled WGS sequence"/>
</dbReference>
<dbReference type="Pfam" id="PF01903">
    <property type="entry name" value="CbiX"/>
    <property type="match status" value="2"/>
</dbReference>
<dbReference type="AlphaFoldDB" id="A0A170TAP2"/>
<reference evidence="4" key="1">
    <citation type="submission" date="2016-02" db="EMBL/GenBank/DDBJ databases">
        <authorList>
            <person name="liu f."/>
        </authorList>
    </citation>
    <scope>NUCLEOTIDE SEQUENCE [LARGE SCALE GENOMIC DNA]</scope>
</reference>
<dbReference type="EC" id="4.99.1.3" evidence="3"/>
<organism evidence="3 4">
    <name type="scientific">Candidatus Synechococcus spongiarum</name>
    <dbReference type="NCBI Taxonomy" id="431041"/>
    <lineage>
        <taxon>Bacteria</taxon>
        <taxon>Bacillati</taxon>
        <taxon>Cyanobacteriota</taxon>
        <taxon>Cyanophyceae</taxon>
        <taxon>Synechococcales</taxon>
        <taxon>Synechococcaceae</taxon>
        <taxon>Synechococcus</taxon>
    </lineage>
</organism>
<gene>
    <name evidence="3" type="ORF">FLM9_848</name>
</gene>
<dbReference type="InterPro" id="IPR002762">
    <property type="entry name" value="CbiX-like"/>
</dbReference>
<sequence>MGQGEAMQLRWDGGSDPAKLGIMVCGHGSRNRKAVAEFAQLTTGLARLLPYHPLAHGYLEFAHPVIPAGLDRLRSAGVDQVVAVPGMLFAAGHVKNDIPTLLNRYSAATGLPIRYGRELGMDARMVRAAAARITVALPLEARGEQGGALRQDTLLLVVGRGSRDPDANGNVAKITRMLVEGLGLGWGETCYAGVTFPQVEDGLRRVVGLGYRRIVVFPYFLFSGVLVSRIHRAVDCVVADHPQLDIRKATYLSDHPLVLDTFCTRAQEALEGDNAMNCALCKYRTQVLGFESEHGAPQQSHHHHHEGLGEACTLCDGDCTGACEEDVKAKAHYHVHHH</sequence>
<protein>
    <submittedName>
        <fullName evidence="3">Sirohydrochlorin cobaltochelatase</fullName>
        <ecNumber evidence="3">4.99.1.3</ecNumber>
    </submittedName>
</protein>
<dbReference type="CDD" id="cd03416">
    <property type="entry name" value="CbiX_SirB_N"/>
    <property type="match status" value="1"/>
</dbReference>
<dbReference type="InterPro" id="IPR050963">
    <property type="entry name" value="Sirohydro_Cobaltochel/CbiX"/>
</dbReference>
<name>A0A170TAP2_9SYNE</name>
<keyword evidence="1" id="KW-0479">Metal-binding</keyword>
<accession>A0A170TAP2</accession>
<dbReference type="SUPFAM" id="SSF53800">
    <property type="entry name" value="Chelatase"/>
    <property type="match status" value="1"/>
</dbReference>
<evidence type="ECO:0000313" key="3">
    <source>
        <dbReference type="EMBL" id="CZB18600.1"/>
    </source>
</evidence>
<keyword evidence="4" id="KW-1185">Reference proteome</keyword>
<dbReference type="CDD" id="cd03414">
    <property type="entry name" value="CbiX_SirB_C"/>
    <property type="match status" value="1"/>
</dbReference>
<proteinExistence type="predicted"/>
<dbReference type="GO" id="GO:0016852">
    <property type="term" value="F:sirohydrochlorin cobaltochelatase activity"/>
    <property type="evidence" value="ECO:0007669"/>
    <property type="project" value="UniProtKB-EC"/>
</dbReference>